<evidence type="ECO:0000259" key="9">
    <source>
        <dbReference type="PROSITE" id="PS50928"/>
    </source>
</evidence>
<evidence type="ECO:0000256" key="1">
    <source>
        <dbReference type="ARBA" id="ARBA00004651"/>
    </source>
</evidence>
<evidence type="ECO:0000256" key="2">
    <source>
        <dbReference type="ARBA" id="ARBA00022448"/>
    </source>
</evidence>
<feature type="transmembrane region" description="Helical" evidence="7">
    <location>
        <begin position="226"/>
        <end position="244"/>
    </location>
</feature>
<feature type="transmembrane region" description="Helical" evidence="7">
    <location>
        <begin position="457"/>
        <end position="478"/>
    </location>
</feature>
<comment type="subcellular location">
    <subcellularLocation>
        <location evidence="1 7">Cell membrane</location>
        <topology evidence="1 7">Multi-pass membrane protein</topology>
    </subcellularLocation>
</comment>
<dbReference type="GO" id="GO:0005886">
    <property type="term" value="C:plasma membrane"/>
    <property type="evidence" value="ECO:0007669"/>
    <property type="project" value="UniProtKB-SubCell"/>
</dbReference>
<feature type="transmembrane region" description="Helical" evidence="7">
    <location>
        <begin position="420"/>
        <end position="445"/>
    </location>
</feature>
<keyword evidence="5 7" id="KW-1133">Transmembrane helix</keyword>
<evidence type="ECO:0000313" key="10">
    <source>
        <dbReference type="EMBL" id="BAN04357.1"/>
    </source>
</evidence>
<reference evidence="10 11" key="1">
    <citation type="journal article" date="2013" name="Int. J. Syst. Evol. Microbiol.">
        <title>Ilumatobacter nonamiense sp. nov. and Ilumatobacter coccineum sp. nov., isolated from seashore sand.</title>
        <authorList>
            <person name="Matsumoto A."/>
            <person name="Kasai H."/>
            <person name="Matsuo Y."/>
            <person name="Shizuri Y."/>
            <person name="Ichikawa N."/>
            <person name="Fujita N."/>
            <person name="Omura S."/>
            <person name="Takahashi Y."/>
        </authorList>
    </citation>
    <scope>NUCLEOTIDE SEQUENCE [LARGE SCALE GENOMIC DNA]</scope>
    <source>
        <strain evidence="11">NBRC 103263 / KCTC 29153 / YM16-304</strain>
    </source>
</reference>
<keyword evidence="4 7" id="KW-0812">Transmembrane</keyword>
<evidence type="ECO:0000256" key="7">
    <source>
        <dbReference type="RuleBase" id="RU363032"/>
    </source>
</evidence>
<dbReference type="InterPro" id="IPR005769">
    <property type="entry name" value="PhnE/PtxC"/>
</dbReference>
<dbReference type="RefSeq" id="WP_015443604.1">
    <property type="nucleotide sequence ID" value="NC_020520.1"/>
</dbReference>
<dbReference type="AlphaFoldDB" id="A0A6C7EC67"/>
<evidence type="ECO:0000256" key="5">
    <source>
        <dbReference type="ARBA" id="ARBA00022989"/>
    </source>
</evidence>
<dbReference type="GO" id="GO:0015416">
    <property type="term" value="F:ABC-type phosphonate transporter activity"/>
    <property type="evidence" value="ECO:0007669"/>
    <property type="project" value="InterPro"/>
</dbReference>
<feature type="transmembrane region" description="Helical" evidence="7">
    <location>
        <begin position="484"/>
        <end position="502"/>
    </location>
</feature>
<feature type="transmembrane region" description="Helical" evidence="7">
    <location>
        <begin position="250"/>
        <end position="270"/>
    </location>
</feature>
<feature type="region of interest" description="Disordered" evidence="8">
    <location>
        <begin position="313"/>
        <end position="335"/>
    </location>
</feature>
<feature type="transmembrane region" description="Helical" evidence="7">
    <location>
        <begin position="582"/>
        <end position="602"/>
    </location>
</feature>
<keyword evidence="6 7" id="KW-0472">Membrane</keyword>
<evidence type="ECO:0000256" key="4">
    <source>
        <dbReference type="ARBA" id="ARBA00022692"/>
    </source>
</evidence>
<keyword evidence="2 7" id="KW-0813">Transport</keyword>
<dbReference type="Gene3D" id="1.10.3720.10">
    <property type="entry name" value="MetI-like"/>
    <property type="match status" value="2"/>
</dbReference>
<dbReference type="PANTHER" id="PTHR30043">
    <property type="entry name" value="PHOSPHONATES TRANSPORT SYSTEM PERMEASE PROTEIN"/>
    <property type="match status" value="1"/>
</dbReference>
<evidence type="ECO:0000256" key="6">
    <source>
        <dbReference type="ARBA" id="ARBA00023136"/>
    </source>
</evidence>
<feature type="domain" description="ABC transmembrane type-1" evidence="9">
    <location>
        <begin position="88"/>
        <end position="271"/>
    </location>
</feature>
<feature type="transmembrane region" description="Helical" evidence="7">
    <location>
        <begin position="125"/>
        <end position="146"/>
    </location>
</feature>
<dbReference type="EMBL" id="AP012057">
    <property type="protein sequence ID" value="BAN04357.1"/>
    <property type="molecule type" value="Genomic_DNA"/>
</dbReference>
<feature type="transmembrane region" description="Helical" evidence="7">
    <location>
        <begin position="152"/>
        <end position="173"/>
    </location>
</feature>
<gene>
    <name evidence="10" type="primary">phnE</name>
    <name evidence="10" type="ORF">YM304_40430</name>
</gene>
<dbReference type="Proteomes" id="UP000011863">
    <property type="component" value="Chromosome"/>
</dbReference>
<feature type="compositionally biased region" description="Low complexity" evidence="8">
    <location>
        <begin position="322"/>
        <end position="335"/>
    </location>
</feature>
<feature type="domain" description="ABC transmembrane type-1" evidence="9">
    <location>
        <begin position="416"/>
        <end position="599"/>
    </location>
</feature>
<dbReference type="KEGG" id="aym:YM304_40430"/>
<dbReference type="Pfam" id="PF00528">
    <property type="entry name" value="BPD_transp_1"/>
    <property type="match status" value="2"/>
</dbReference>
<feature type="transmembrane region" description="Helical" evidence="7">
    <location>
        <begin position="551"/>
        <end position="570"/>
    </location>
</feature>
<feature type="transmembrane region" description="Helical" evidence="7">
    <location>
        <begin position="30"/>
        <end position="47"/>
    </location>
</feature>
<keyword evidence="11" id="KW-1185">Reference proteome</keyword>
<dbReference type="PANTHER" id="PTHR30043:SF1">
    <property type="entry name" value="ABC TRANSPORT SYSTEM PERMEASE PROTEIN P69"/>
    <property type="match status" value="1"/>
</dbReference>
<accession>A0A6C7EC67</accession>
<dbReference type="InterPro" id="IPR035906">
    <property type="entry name" value="MetI-like_sf"/>
</dbReference>
<evidence type="ECO:0000256" key="3">
    <source>
        <dbReference type="ARBA" id="ARBA00022475"/>
    </source>
</evidence>
<dbReference type="NCBIfam" id="TIGR01097">
    <property type="entry name" value="PhnE"/>
    <property type="match status" value="2"/>
</dbReference>
<evidence type="ECO:0000256" key="8">
    <source>
        <dbReference type="SAM" id="MobiDB-lite"/>
    </source>
</evidence>
<dbReference type="OrthoDB" id="9808005at2"/>
<dbReference type="InterPro" id="IPR000515">
    <property type="entry name" value="MetI-like"/>
</dbReference>
<name>A0A6C7EC67_ILUCY</name>
<dbReference type="PROSITE" id="PS50928">
    <property type="entry name" value="ABC_TM1"/>
    <property type="match status" value="2"/>
</dbReference>
<dbReference type="SUPFAM" id="SSF161098">
    <property type="entry name" value="MetI-like"/>
    <property type="match status" value="2"/>
</dbReference>
<sequence length="607" mass="64674">MSLTADVVHADPTRALREVPLRAPWTRRRILLNLIAATFVIGAIWGLRRVEMSLFALIDGWPETWSLLQRMWPPFIPAEDRRQVLTLLLDTFFMAFLGTVIGVVLSVPLGLLASRNVARNPIVSGVARAIIALARAVPSLVLALVFVRVFGIGPIAGVLALGLHSIGFCGKLFSAAADNIELGPRDGVASTGASRMQELLSGVWSQMTPSVIATSLYRVEINFREGSLIGLVGGGGIGLAIRGYQGSLRYQELLGVTLVVVVAVIAMELLSQAARRTILGDSDPFGKRAAGAGGRFAITTMLAKALRPIRRRLDGRNDSPNTVTTTTPPSTSVPTGLDQVTAIAASDVPLTPPWTPERIKLSLLAAGVALCTLLSFVLPDIDVGRFFTSLVDLPSTLWKLVPSNLDFWTERIRSDLIDTIAMGLGATFMAMLFALPLSFLAASNVAPNRLVFRATRFVMIVVRATPELVLAVLFVAALGLGPRTGTLALAVGIFGFSTRLFADAIEEARSGPREGVVSAGATRLQDTAAAVTPQVWPALVSQGLYIFDMSLRASTVLGIVGAGGIGFMLSNSMRTLNFEVTGGIILCIFVIVGAIEAVSNWVNRQIT</sequence>
<keyword evidence="3" id="KW-1003">Cell membrane</keyword>
<comment type="similarity">
    <text evidence="7">Belongs to the binding-protein-dependent transport system permease family.</text>
</comment>
<organism evidence="10 11">
    <name type="scientific">Ilumatobacter coccineus (strain NBRC 103263 / KCTC 29153 / YM16-304)</name>
    <dbReference type="NCBI Taxonomy" id="1313172"/>
    <lineage>
        <taxon>Bacteria</taxon>
        <taxon>Bacillati</taxon>
        <taxon>Actinomycetota</taxon>
        <taxon>Acidimicrobiia</taxon>
        <taxon>Acidimicrobiales</taxon>
        <taxon>Ilumatobacteraceae</taxon>
        <taxon>Ilumatobacter</taxon>
    </lineage>
</organism>
<protein>
    <submittedName>
        <fullName evidence="10">Phosphonate ABC transporter permease protein</fullName>
    </submittedName>
</protein>
<feature type="transmembrane region" description="Helical" evidence="7">
    <location>
        <begin position="361"/>
        <end position="378"/>
    </location>
</feature>
<dbReference type="CDD" id="cd06261">
    <property type="entry name" value="TM_PBP2"/>
    <property type="match status" value="1"/>
</dbReference>
<feature type="transmembrane region" description="Helical" evidence="7">
    <location>
        <begin position="92"/>
        <end position="113"/>
    </location>
</feature>
<evidence type="ECO:0000313" key="11">
    <source>
        <dbReference type="Proteomes" id="UP000011863"/>
    </source>
</evidence>
<proteinExistence type="inferred from homology"/>